<feature type="transmembrane region" description="Helical" evidence="6">
    <location>
        <begin position="65"/>
        <end position="86"/>
    </location>
</feature>
<dbReference type="Gene3D" id="3.40.50.300">
    <property type="entry name" value="P-loop containing nucleotide triphosphate hydrolases"/>
    <property type="match status" value="1"/>
</dbReference>
<sequence>MPRENPKAPTPASVMRDALFASGRSWRLTLATLGYVAHEAAEALVPVLVGVIIDRAIVTDDAVQLTLWLGVLLANFLVLSFSYRWAARLMVRIYGHGELELRRSLLTRVLHPNGVTSRRSPGELLQITTSDSYRVAGVSWSVVQQGASAAAILVSSAALLAISVPLGIGVLVASLLILVGMHAASKPIEARGAREQASASAASDVATDLVAGLRIIRGIRAQPEATRRYLDASAEAKTGAIAANRGIQRYLAVSGVASGAFLAVLAFSAAALASLGQITLGELVAVVGLGQYLQGSLAHVGTFASNWLHKRASAVRVVAVLGEEHAVPIEDTHSGGAGLVDAVRASADSPASFSWRAPDGSLIDVAPGSLVGIRPSTPASARALAATLAFRVPLEAGEVTVTGLDARTIGPDAYRRLVFAPPHDAIVFSATLEENLLLEAEEVTEAAERGTGTGAGTLATGVAGTRPTNSGTRRETAAERAALTEVSALGWDRQLGERGRRLSGGQRQRVLLARAFASDARVLVLDEPASALDPATEARVAESLRTHPVTTLLVTRSPLLLAACDRVVEVGVAAGCAGGAASDSPPIADERTSTDEELARR</sequence>
<feature type="transmembrane region" description="Helical" evidence="6">
    <location>
        <begin position="149"/>
        <end position="179"/>
    </location>
</feature>
<proteinExistence type="predicted"/>
<dbReference type="Gene3D" id="1.20.1560.10">
    <property type="entry name" value="ABC transporter type 1, transmembrane domain"/>
    <property type="match status" value="1"/>
</dbReference>
<dbReference type="EMBL" id="WBJX01000004">
    <property type="protein sequence ID" value="KAB1637304.1"/>
    <property type="molecule type" value="Genomic_DNA"/>
</dbReference>
<protein>
    <submittedName>
        <fullName evidence="9">ABC transporter ATP-binding protein</fullName>
    </submittedName>
</protein>
<keyword evidence="10" id="KW-1185">Reference proteome</keyword>
<dbReference type="InterPro" id="IPR039421">
    <property type="entry name" value="Type_1_exporter"/>
</dbReference>
<dbReference type="OrthoDB" id="4966664at2"/>
<dbReference type="PROSITE" id="PS50893">
    <property type="entry name" value="ABC_TRANSPORTER_2"/>
    <property type="match status" value="1"/>
</dbReference>
<feature type="compositionally biased region" description="Basic and acidic residues" evidence="5">
    <location>
        <begin position="588"/>
        <end position="601"/>
    </location>
</feature>
<dbReference type="PROSITE" id="PS50929">
    <property type="entry name" value="ABC_TM1F"/>
    <property type="match status" value="1"/>
</dbReference>
<dbReference type="GO" id="GO:0005524">
    <property type="term" value="F:ATP binding"/>
    <property type="evidence" value="ECO:0007669"/>
    <property type="project" value="UniProtKB-KW"/>
</dbReference>
<dbReference type="Pfam" id="PF00005">
    <property type="entry name" value="ABC_tran"/>
    <property type="match status" value="1"/>
</dbReference>
<evidence type="ECO:0000256" key="5">
    <source>
        <dbReference type="SAM" id="MobiDB-lite"/>
    </source>
</evidence>
<feature type="compositionally biased region" description="Low complexity" evidence="5">
    <location>
        <begin position="456"/>
        <end position="466"/>
    </location>
</feature>
<evidence type="ECO:0000256" key="3">
    <source>
        <dbReference type="ARBA" id="ARBA00022989"/>
    </source>
</evidence>
<reference evidence="9 10" key="1">
    <citation type="submission" date="2019-09" db="EMBL/GenBank/DDBJ databases">
        <title>Phylogeny of genus Pseudoclavibacter and closely related genus.</title>
        <authorList>
            <person name="Li Y."/>
        </authorList>
    </citation>
    <scope>NUCLEOTIDE SEQUENCE [LARGE SCALE GENOMIC DNA]</scope>
    <source>
        <strain evidence="9 10">THG-MD12</strain>
    </source>
</reference>
<evidence type="ECO:0000256" key="2">
    <source>
        <dbReference type="ARBA" id="ARBA00022692"/>
    </source>
</evidence>
<dbReference type="SUPFAM" id="SSF52540">
    <property type="entry name" value="P-loop containing nucleoside triphosphate hydrolases"/>
    <property type="match status" value="1"/>
</dbReference>
<dbReference type="RefSeq" id="WP_151424327.1">
    <property type="nucleotide sequence ID" value="NZ_WBJX01000004.1"/>
</dbReference>
<keyword evidence="9" id="KW-0067">ATP-binding</keyword>
<dbReference type="Proteomes" id="UP000490386">
    <property type="component" value="Unassembled WGS sequence"/>
</dbReference>
<dbReference type="GO" id="GO:0015421">
    <property type="term" value="F:ABC-type oligopeptide transporter activity"/>
    <property type="evidence" value="ECO:0007669"/>
    <property type="project" value="TreeGrafter"/>
</dbReference>
<dbReference type="InterPro" id="IPR017871">
    <property type="entry name" value="ABC_transporter-like_CS"/>
</dbReference>
<dbReference type="Pfam" id="PF00664">
    <property type="entry name" value="ABC_membrane"/>
    <property type="match status" value="1"/>
</dbReference>
<feature type="region of interest" description="Disordered" evidence="5">
    <location>
        <begin position="578"/>
        <end position="601"/>
    </location>
</feature>
<dbReference type="InterPro" id="IPR036640">
    <property type="entry name" value="ABC1_TM_sf"/>
</dbReference>
<dbReference type="CDD" id="cd07346">
    <property type="entry name" value="ABC_6TM_exporters"/>
    <property type="match status" value="1"/>
</dbReference>
<evidence type="ECO:0000313" key="10">
    <source>
        <dbReference type="Proteomes" id="UP000490386"/>
    </source>
</evidence>
<evidence type="ECO:0000256" key="6">
    <source>
        <dbReference type="SAM" id="Phobius"/>
    </source>
</evidence>
<dbReference type="GO" id="GO:0005886">
    <property type="term" value="C:plasma membrane"/>
    <property type="evidence" value="ECO:0007669"/>
    <property type="project" value="UniProtKB-SubCell"/>
</dbReference>
<dbReference type="SUPFAM" id="SSF90123">
    <property type="entry name" value="ABC transporter transmembrane region"/>
    <property type="match status" value="1"/>
</dbReference>
<dbReference type="PROSITE" id="PS00211">
    <property type="entry name" value="ABC_TRANSPORTER_1"/>
    <property type="match status" value="1"/>
</dbReference>
<keyword evidence="4 6" id="KW-0472">Membrane</keyword>
<evidence type="ECO:0000256" key="1">
    <source>
        <dbReference type="ARBA" id="ARBA00004651"/>
    </source>
</evidence>
<dbReference type="InterPro" id="IPR003439">
    <property type="entry name" value="ABC_transporter-like_ATP-bd"/>
</dbReference>
<comment type="caution">
    <text evidence="9">The sequence shown here is derived from an EMBL/GenBank/DDBJ whole genome shotgun (WGS) entry which is preliminary data.</text>
</comment>
<name>A0A7J5B2S5_9MICO</name>
<feature type="transmembrane region" description="Helical" evidence="6">
    <location>
        <begin position="250"/>
        <end position="273"/>
    </location>
</feature>
<gene>
    <name evidence="9" type="ORF">F8O03_13610</name>
</gene>
<keyword evidence="3 6" id="KW-1133">Transmembrane helix</keyword>
<dbReference type="InterPro" id="IPR027417">
    <property type="entry name" value="P-loop_NTPase"/>
</dbReference>
<keyword evidence="9" id="KW-0547">Nucleotide-binding</keyword>
<accession>A0A7J5B2S5</accession>
<organism evidence="9 10">
    <name type="scientific">Pseudoclavibacter terrae</name>
    <dbReference type="NCBI Taxonomy" id="1530195"/>
    <lineage>
        <taxon>Bacteria</taxon>
        <taxon>Bacillati</taxon>
        <taxon>Actinomycetota</taxon>
        <taxon>Actinomycetes</taxon>
        <taxon>Micrococcales</taxon>
        <taxon>Microbacteriaceae</taxon>
        <taxon>Pseudoclavibacter</taxon>
    </lineage>
</organism>
<evidence type="ECO:0000259" key="7">
    <source>
        <dbReference type="PROSITE" id="PS50893"/>
    </source>
</evidence>
<evidence type="ECO:0000259" key="8">
    <source>
        <dbReference type="PROSITE" id="PS50929"/>
    </source>
</evidence>
<dbReference type="GO" id="GO:0016887">
    <property type="term" value="F:ATP hydrolysis activity"/>
    <property type="evidence" value="ECO:0007669"/>
    <property type="project" value="InterPro"/>
</dbReference>
<dbReference type="PANTHER" id="PTHR43394">
    <property type="entry name" value="ATP-DEPENDENT PERMEASE MDL1, MITOCHONDRIAL"/>
    <property type="match status" value="1"/>
</dbReference>
<feature type="region of interest" description="Disordered" evidence="5">
    <location>
        <begin position="445"/>
        <end position="475"/>
    </location>
</feature>
<feature type="domain" description="ABC transmembrane type-1" evidence="8">
    <location>
        <begin position="30"/>
        <end position="309"/>
    </location>
</feature>
<dbReference type="PANTHER" id="PTHR43394:SF1">
    <property type="entry name" value="ATP-BINDING CASSETTE SUB-FAMILY B MEMBER 10, MITOCHONDRIAL"/>
    <property type="match status" value="1"/>
</dbReference>
<evidence type="ECO:0000313" key="9">
    <source>
        <dbReference type="EMBL" id="KAB1637304.1"/>
    </source>
</evidence>
<dbReference type="AlphaFoldDB" id="A0A7J5B2S5"/>
<feature type="domain" description="ABC transporter" evidence="7">
    <location>
        <begin position="337"/>
        <end position="597"/>
    </location>
</feature>
<keyword evidence="2 6" id="KW-0812">Transmembrane</keyword>
<comment type="subcellular location">
    <subcellularLocation>
        <location evidence="1">Cell membrane</location>
        <topology evidence="1">Multi-pass membrane protein</topology>
    </subcellularLocation>
</comment>
<dbReference type="InterPro" id="IPR011527">
    <property type="entry name" value="ABC1_TM_dom"/>
</dbReference>
<evidence type="ECO:0000256" key="4">
    <source>
        <dbReference type="ARBA" id="ARBA00023136"/>
    </source>
</evidence>